<protein>
    <submittedName>
        <fullName evidence="1">Uncharacterized protein</fullName>
    </submittedName>
</protein>
<dbReference type="Gramene" id="Jr08_19780_p2">
    <property type="protein sequence ID" value="cds.Jr08_19780_p2"/>
    <property type="gene ID" value="Jr08_19780"/>
</dbReference>
<reference evidence="1" key="2">
    <citation type="submission" date="2020-03" db="EMBL/GenBank/DDBJ databases">
        <title>Walnut 2.0.</title>
        <authorList>
            <person name="Marrano A."/>
            <person name="Britton M."/>
            <person name="Zimin A.V."/>
            <person name="Zaini P.A."/>
            <person name="Workman R."/>
            <person name="Puiu D."/>
            <person name="Bianco L."/>
            <person name="Allen B.J."/>
            <person name="Troggio M."/>
            <person name="Leslie C.A."/>
            <person name="Timp W."/>
            <person name="Dendekar A."/>
            <person name="Salzberg S.L."/>
            <person name="Neale D.B."/>
        </authorList>
    </citation>
    <scope>NUCLEOTIDE SEQUENCE</scope>
    <source>
        <tissue evidence="1">Leaves</tissue>
    </source>
</reference>
<name>A0A833XB79_JUGRE</name>
<dbReference type="EMBL" id="LIHL02000008">
    <property type="protein sequence ID" value="KAF5463256.1"/>
    <property type="molecule type" value="Genomic_DNA"/>
</dbReference>
<evidence type="ECO:0000313" key="2">
    <source>
        <dbReference type="Proteomes" id="UP000619265"/>
    </source>
</evidence>
<reference evidence="1" key="1">
    <citation type="submission" date="2015-10" db="EMBL/GenBank/DDBJ databases">
        <authorList>
            <person name="Martinez-Garcia P.J."/>
            <person name="Crepeau M.W."/>
            <person name="Puiu D."/>
            <person name="Gonzalez-Ibeas D."/>
            <person name="Whalen J."/>
            <person name="Stevens K."/>
            <person name="Paul R."/>
            <person name="Butterfield T."/>
            <person name="Britton M."/>
            <person name="Reagan R."/>
            <person name="Chakraborty S."/>
            <person name="Walawage S.L."/>
            <person name="Vasquez-Gross H.A."/>
            <person name="Cardeno C."/>
            <person name="Famula R."/>
            <person name="Pratt K."/>
            <person name="Kuruganti S."/>
            <person name="Aradhya M.K."/>
            <person name="Leslie C.A."/>
            <person name="Dandekar A.M."/>
            <person name="Salzberg S.L."/>
            <person name="Wegrzyn J.L."/>
            <person name="Langley C.H."/>
            <person name="Neale D.B."/>
        </authorList>
    </citation>
    <scope>NUCLEOTIDE SEQUENCE</scope>
    <source>
        <tissue evidence="1">Leaves</tissue>
    </source>
</reference>
<comment type="caution">
    <text evidence="1">The sequence shown here is derived from an EMBL/GenBank/DDBJ whole genome shotgun (WGS) entry which is preliminary data.</text>
</comment>
<proteinExistence type="predicted"/>
<organism evidence="1 2">
    <name type="scientific">Juglans regia</name>
    <name type="common">English walnut</name>
    <dbReference type="NCBI Taxonomy" id="51240"/>
    <lineage>
        <taxon>Eukaryota</taxon>
        <taxon>Viridiplantae</taxon>
        <taxon>Streptophyta</taxon>
        <taxon>Embryophyta</taxon>
        <taxon>Tracheophyta</taxon>
        <taxon>Spermatophyta</taxon>
        <taxon>Magnoliopsida</taxon>
        <taxon>eudicotyledons</taxon>
        <taxon>Gunneridae</taxon>
        <taxon>Pentapetalae</taxon>
        <taxon>rosids</taxon>
        <taxon>fabids</taxon>
        <taxon>Fagales</taxon>
        <taxon>Juglandaceae</taxon>
        <taxon>Juglans</taxon>
    </lineage>
</organism>
<accession>A0A833XB79</accession>
<gene>
    <name evidence="1" type="ORF">F2P56_019181</name>
</gene>
<dbReference type="AlphaFoldDB" id="A0A833XB79"/>
<dbReference type="Proteomes" id="UP000619265">
    <property type="component" value="Unassembled WGS sequence"/>
</dbReference>
<evidence type="ECO:0000313" key="1">
    <source>
        <dbReference type="EMBL" id="KAF5463256.1"/>
    </source>
</evidence>
<sequence length="140" mass="15335">MQVATYTVYATYFNLLSITKRCPEQKEISIAAMEKNKDVKPIKSFIGKSFAKSLSLYLDVKMERNVTKAVTEKKSAMSDEMAKMWNGVLFSNVGMPISSLTPPGTAVEVAKATVAMSAATRELDSEVLINQSPPSLTSFL</sequence>